<name>A0A859CV41_9GAMM</name>
<reference evidence="3 4" key="1">
    <citation type="submission" date="2020-06" db="EMBL/GenBank/DDBJ databases">
        <authorList>
            <person name="Voronona O.L."/>
            <person name="Aksenova E.I."/>
            <person name="Kunda M.S."/>
            <person name="Semenov A.N."/>
            <person name="Ryzhova N."/>
        </authorList>
    </citation>
    <scope>NUCLEOTIDE SEQUENCE [LARGE SCALE GENOMIC DNA]</scope>
    <source>
        <strain evidence="3 4">MPKMM3633</strain>
    </source>
</reference>
<dbReference type="PANTHER" id="PTHR34580">
    <property type="match status" value="1"/>
</dbReference>
<dbReference type="InterPro" id="IPR026881">
    <property type="entry name" value="WYL_dom"/>
</dbReference>
<evidence type="ECO:0000259" key="1">
    <source>
        <dbReference type="Pfam" id="PF13280"/>
    </source>
</evidence>
<proteinExistence type="predicted"/>
<dbReference type="InterPro" id="IPR051534">
    <property type="entry name" value="CBASS_pafABC_assoc_protein"/>
</dbReference>
<feature type="domain" description="WYL" evidence="1">
    <location>
        <begin position="151"/>
        <end position="218"/>
    </location>
</feature>
<dbReference type="PROSITE" id="PS52050">
    <property type="entry name" value="WYL"/>
    <property type="match status" value="1"/>
</dbReference>
<evidence type="ECO:0000313" key="3">
    <source>
        <dbReference type="EMBL" id="QKK80353.1"/>
    </source>
</evidence>
<feature type="domain" description="WCX" evidence="2">
    <location>
        <begin position="250"/>
        <end position="326"/>
    </location>
</feature>
<dbReference type="InterPro" id="IPR057727">
    <property type="entry name" value="WCX_dom"/>
</dbReference>
<dbReference type="AlphaFoldDB" id="A0A859CV41"/>
<evidence type="ECO:0000313" key="4">
    <source>
        <dbReference type="Proteomes" id="UP000509371"/>
    </source>
</evidence>
<dbReference type="EMBL" id="CP054301">
    <property type="protein sequence ID" value="QKK80353.1"/>
    <property type="molecule type" value="Genomic_DNA"/>
</dbReference>
<gene>
    <name evidence="3" type="ORF">MP3633_1624</name>
</gene>
<protein>
    <submittedName>
        <fullName evidence="3">WYL domain-containing protein</fullName>
    </submittedName>
</protein>
<dbReference type="RefSeq" id="WP_176335130.1">
    <property type="nucleotide sequence ID" value="NZ_BAAAEF010000011.1"/>
</dbReference>
<sequence>MNSVIRYINILELIPIEPKQGVTTKDILEKLEKKGTSLTLRTLQRDLVDLTKHYPITCNNRARPHRWRFSSDYQGSFAAMDVSSAVSTILVNEYLLGIMPAPLLAQLSPQLNRAKSFLQSYSDKTYTNWLEKVKIISDSKTLMPASIDSGVWTTVCDAIMSNKALDVSYDSHKKDGTQSFTLHPYGLMIRKSATFVLGSYNDYQDVRQYALQRFKSLKLSLTDFRPNSSFSIQNYIDSGEPSLKYSDQSIHLEALISKGLARRLKETKLSDSQLILKTSSDEWLFLRAVIPDDWDTYCWLRSQGSEIIVREPSSLKQDLLQEAATLIGLSERLQMLEVEMS</sequence>
<dbReference type="Proteomes" id="UP000509371">
    <property type="component" value="Chromosome"/>
</dbReference>
<evidence type="ECO:0000259" key="2">
    <source>
        <dbReference type="Pfam" id="PF25583"/>
    </source>
</evidence>
<accession>A0A859CV41</accession>
<dbReference type="Pfam" id="PF13280">
    <property type="entry name" value="WYL"/>
    <property type="match status" value="1"/>
</dbReference>
<dbReference type="KEGG" id="mpri:MP3633_1624"/>
<dbReference type="Pfam" id="PF25583">
    <property type="entry name" value="WCX"/>
    <property type="match status" value="1"/>
</dbReference>
<organism evidence="3 4">
    <name type="scientific">Marinomonas primoryensis</name>
    <dbReference type="NCBI Taxonomy" id="178399"/>
    <lineage>
        <taxon>Bacteria</taxon>
        <taxon>Pseudomonadati</taxon>
        <taxon>Pseudomonadota</taxon>
        <taxon>Gammaproteobacteria</taxon>
        <taxon>Oceanospirillales</taxon>
        <taxon>Oceanospirillaceae</taxon>
        <taxon>Marinomonas</taxon>
    </lineage>
</organism>
<dbReference type="PANTHER" id="PTHR34580:SF1">
    <property type="entry name" value="PROTEIN PAFC"/>
    <property type="match status" value="1"/>
</dbReference>